<gene>
    <name evidence="1" type="ORF">GCM10011378_09630</name>
</gene>
<protein>
    <submittedName>
        <fullName evidence="1">Uncharacterized protein</fullName>
    </submittedName>
</protein>
<comment type="caution">
    <text evidence="1">The sequence shown here is derived from an EMBL/GenBank/DDBJ whole genome shotgun (WGS) entry which is preliminary data.</text>
</comment>
<keyword evidence="2" id="KW-1185">Reference proteome</keyword>
<evidence type="ECO:0000313" key="1">
    <source>
        <dbReference type="EMBL" id="GGG35444.1"/>
    </source>
</evidence>
<organism evidence="1 2">
    <name type="scientific">Hymenobacter glacieicola</name>
    <dbReference type="NCBI Taxonomy" id="1562124"/>
    <lineage>
        <taxon>Bacteria</taxon>
        <taxon>Pseudomonadati</taxon>
        <taxon>Bacteroidota</taxon>
        <taxon>Cytophagia</taxon>
        <taxon>Cytophagales</taxon>
        <taxon>Hymenobacteraceae</taxon>
        <taxon>Hymenobacter</taxon>
    </lineage>
</organism>
<name>A0ABQ1WN95_9BACT</name>
<dbReference type="EMBL" id="BMGS01000002">
    <property type="protein sequence ID" value="GGG35444.1"/>
    <property type="molecule type" value="Genomic_DNA"/>
</dbReference>
<dbReference type="Proteomes" id="UP000601361">
    <property type="component" value="Unassembled WGS sequence"/>
</dbReference>
<accession>A0ABQ1WN95</accession>
<sequence length="71" mass="7890">MGQDVEAKQVLFDLENGGPAYPLSSKVKGAGQVRTWERGELLPLEGVWYRDELLEIYPLILFGLGNVDQLG</sequence>
<reference evidence="2" key="1">
    <citation type="journal article" date="2019" name="Int. J. Syst. Evol. Microbiol.">
        <title>The Global Catalogue of Microorganisms (GCM) 10K type strain sequencing project: providing services to taxonomists for standard genome sequencing and annotation.</title>
        <authorList>
            <consortium name="The Broad Institute Genomics Platform"/>
            <consortium name="The Broad Institute Genome Sequencing Center for Infectious Disease"/>
            <person name="Wu L."/>
            <person name="Ma J."/>
        </authorList>
    </citation>
    <scope>NUCLEOTIDE SEQUENCE [LARGE SCALE GENOMIC DNA]</scope>
    <source>
        <strain evidence="2">CGMCC 1.12990</strain>
    </source>
</reference>
<proteinExistence type="predicted"/>
<evidence type="ECO:0000313" key="2">
    <source>
        <dbReference type="Proteomes" id="UP000601361"/>
    </source>
</evidence>